<sequence>MKKTIFLLSIFLLVGLVACGSNDTSLMEKYVPKAEEVVKLLNDGSYEEVYHQFDETMKNALPVEQMGQLKTVIEKSGEFETFDKSTVEEQDGFYVVVLVAKYSNEDRVYTISFNDHDEIAGLYVR</sequence>
<dbReference type="Proteomes" id="UP001208656">
    <property type="component" value="Unassembled WGS sequence"/>
</dbReference>
<dbReference type="EMBL" id="JAOUSE010000004">
    <property type="protein sequence ID" value="MCU9593362.1"/>
    <property type="molecule type" value="Genomic_DNA"/>
</dbReference>
<keyword evidence="1" id="KW-0732">Signal</keyword>
<evidence type="ECO:0000259" key="2">
    <source>
        <dbReference type="Pfam" id="PF13026"/>
    </source>
</evidence>
<organism evidence="3 4">
    <name type="scientific">Pallidibacillus thermolactis</name>
    <dbReference type="NCBI Taxonomy" id="251051"/>
    <lineage>
        <taxon>Bacteria</taxon>
        <taxon>Bacillati</taxon>
        <taxon>Bacillota</taxon>
        <taxon>Bacilli</taxon>
        <taxon>Bacillales</taxon>
        <taxon>Bacillaceae</taxon>
        <taxon>Pallidibacillus</taxon>
    </lineage>
</organism>
<accession>A0ABT2WCF3</accession>
<dbReference type="Pfam" id="PF13026">
    <property type="entry name" value="DUF3887"/>
    <property type="match status" value="1"/>
</dbReference>
<reference evidence="3 4" key="1">
    <citation type="submission" date="2022-10" db="EMBL/GenBank/DDBJ databases">
        <title>Description of Fervidibacillus gen. nov. in the family Fervidibacillaceae fam. nov. with two species, Fervidibacillus albus sp. nov., and Fervidibacillus halotolerans sp. nov., isolated from tidal flat sediments.</title>
        <authorList>
            <person name="Kwon K.K."/>
            <person name="Yang S.-H."/>
        </authorList>
    </citation>
    <scope>NUCLEOTIDE SEQUENCE [LARGE SCALE GENOMIC DNA]</scope>
    <source>
        <strain evidence="3 4">DSM 23332</strain>
    </source>
</reference>
<protein>
    <submittedName>
        <fullName evidence="3">DUF3887 domain-containing protein</fullName>
    </submittedName>
</protein>
<dbReference type="Gene3D" id="3.10.450.590">
    <property type="match status" value="1"/>
</dbReference>
<gene>
    <name evidence="3" type="ORF">OEV82_02690</name>
</gene>
<name>A0ABT2WCF3_9BACI</name>
<feature type="chain" id="PRO_5045488833" evidence="1">
    <location>
        <begin position="19"/>
        <end position="125"/>
    </location>
</feature>
<feature type="domain" description="DUF3887" evidence="2">
    <location>
        <begin position="34"/>
        <end position="122"/>
    </location>
</feature>
<comment type="caution">
    <text evidence="3">The sequence shown here is derived from an EMBL/GenBank/DDBJ whole genome shotgun (WGS) entry which is preliminary data.</text>
</comment>
<keyword evidence="4" id="KW-1185">Reference proteome</keyword>
<dbReference type="InterPro" id="IPR024981">
    <property type="entry name" value="DUF3887"/>
</dbReference>
<evidence type="ECO:0000313" key="3">
    <source>
        <dbReference type="EMBL" id="MCU9593362.1"/>
    </source>
</evidence>
<feature type="signal peptide" evidence="1">
    <location>
        <begin position="1"/>
        <end position="18"/>
    </location>
</feature>
<evidence type="ECO:0000313" key="4">
    <source>
        <dbReference type="Proteomes" id="UP001208656"/>
    </source>
</evidence>
<evidence type="ECO:0000256" key="1">
    <source>
        <dbReference type="SAM" id="SignalP"/>
    </source>
</evidence>
<dbReference type="RefSeq" id="WP_263060923.1">
    <property type="nucleotide sequence ID" value="NZ_JAOUSE010000004.1"/>
</dbReference>
<dbReference type="PROSITE" id="PS51257">
    <property type="entry name" value="PROKAR_LIPOPROTEIN"/>
    <property type="match status" value="1"/>
</dbReference>
<proteinExistence type="predicted"/>